<dbReference type="PRINTS" id="PR00394">
    <property type="entry name" value="RHSPROTEIN"/>
</dbReference>
<protein>
    <submittedName>
        <fullName evidence="1">RHS repeat-associated core domain-containing protein</fullName>
    </submittedName>
</protein>
<dbReference type="EMBL" id="FNBA01000004">
    <property type="protein sequence ID" value="SDE98796.1"/>
    <property type="molecule type" value="Genomic_DNA"/>
</dbReference>
<dbReference type="InterPro" id="IPR050708">
    <property type="entry name" value="T6SS_VgrG/RHS"/>
</dbReference>
<dbReference type="PANTHER" id="PTHR32305">
    <property type="match status" value="1"/>
</dbReference>
<proteinExistence type="predicted"/>
<dbReference type="NCBIfam" id="TIGR03696">
    <property type="entry name" value="Rhs_assc_core"/>
    <property type="match status" value="1"/>
</dbReference>
<dbReference type="InterPro" id="IPR022385">
    <property type="entry name" value="Rhs_assc_core"/>
</dbReference>
<reference evidence="1 2" key="1">
    <citation type="submission" date="2016-10" db="EMBL/GenBank/DDBJ databases">
        <authorList>
            <person name="de Groot N.N."/>
        </authorList>
    </citation>
    <scope>NUCLEOTIDE SEQUENCE [LARGE SCALE GENOMIC DNA]</scope>
    <source>
        <strain evidence="1 2">DSM 16195</strain>
    </source>
</reference>
<keyword evidence="2" id="KW-1185">Reference proteome</keyword>
<name>A0A1G7HEN1_9FLAO</name>
<dbReference type="STRING" id="227084.SAMN05421855_10446"/>
<accession>A0A1G7HEN1</accession>
<dbReference type="PANTHER" id="PTHR32305:SF15">
    <property type="entry name" value="PROTEIN RHSA-RELATED"/>
    <property type="match status" value="1"/>
</dbReference>
<dbReference type="Proteomes" id="UP000199321">
    <property type="component" value="Unassembled WGS sequence"/>
</dbReference>
<sequence>MNDCPFRYQGHFEDVETGLYYNRYRYYNADEGNYINQDPLRLLGGANFYQYVNNSNFFIDPFGLAGMPKNGWNYGNMPKIEGMENHHVIPKSNINHPAIKAAGFDVNKPSNLIYLPKEHGGYGDRSAHKGYSGDHAKYNKAMKAELNEIDKLGKAKNWDKKQYQDAIEALRGDTRQGLRKGEIKCR</sequence>
<dbReference type="Pfam" id="PF14412">
    <property type="entry name" value="AHH"/>
    <property type="match status" value="1"/>
</dbReference>
<dbReference type="OrthoDB" id="1452829at2"/>
<gene>
    <name evidence="1" type="ORF">SAMN05421855_10446</name>
</gene>
<evidence type="ECO:0000313" key="2">
    <source>
        <dbReference type="Proteomes" id="UP000199321"/>
    </source>
</evidence>
<dbReference type="AlphaFoldDB" id="A0A1G7HEN1"/>
<dbReference type="Gene3D" id="2.180.10.10">
    <property type="entry name" value="RHS repeat-associated core"/>
    <property type="match status" value="1"/>
</dbReference>
<organism evidence="1 2">
    <name type="scientific">Ulvibacter litoralis</name>
    <dbReference type="NCBI Taxonomy" id="227084"/>
    <lineage>
        <taxon>Bacteria</taxon>
        <taxon>Pseudomonadati</taxon>
        <taxon>Bacteroidota</taxon>
        <taxon>Flavobacteriia</taxon>
        <taxon>Flavobacteriales</taxon>
        <taxon>Flavobacteriaceae</taxon>
        <taxon>Ulvibacter</taxon>
    </lineage>
</organism>
<evidence type="ECO:0000313" key="1">
    <source>
        <dbReference type="EMBL" id="SDE98796.1"/>
    </source>
</evidence>
<dbReference type="InterPro" id="IPR032871">
    <property type="entry name" value="AHH_dom_containing"/>
</dbReference>